<evidence type="ECO:0000256" key="5">
    <source>
        <dbReference type="ARBA" id="ARBA00012483"/>
    </source>
</evidence>
<dbReference type="GO" id="GO:0008270">
    <property type="term" value="F:zinc ion binding"/>
    <property type="evidence" value="ECO:0007669"/>
    <property type="project" value="UniProtKB-KW"/>
</dbReference>
<dbReference type="InParanoid" id="D2VE26"/>
<dbReference type="InterPro" id="IPR054476">
    <property type="entry name" value="Ltn1_N"/>
</dbReference>
<dbReference type="GO" id="GO:0005829">
    <property type="term" value="C:cytosol"/>
    <property type="evidence" value="ECO:0007669"/>
    <property type="project" value="UniProtKB-SubCell"/>
</dbReference>
<name>D2VE26_NAEGR</name>
<dbReference type="Pfam" id="PF13639">
    <property type="entry name" value="zf-RING_2"/>
    <property type="match status" value="1"/>
</dbReference>
<feature type="compositionally biased region" description="Acidic residues" evidence="16">
    <location>
        <begin position="755"/>
        <end position="767"/>
    </location>
</feature>
<evidence type="ECO:0000256" key="8">
    <source>
        <dbReference type="ARBA" id="ARBA00022679"/>
    </source>
</evidence>
<evidence type="ECO:0000259" key="17">
    <source>
        <dbReference type="PROSITE" id="PS50089"/>
    </source>
</evidence>
<feature type="region of interest" description="Disordered" evidence="16">
    <location>
        <begin position="748"/>
        <end position="767"/>
    </location>
</feature>
<evidence type="ECO:0000256" key="15">
    <source>
        <dbReference type="RuleBase" id="RU367090"/>
    </source>
</evidence>
<keyword evidence="11 14" id="KW-0863">Zinc-finger</keyword>
<evidence type="ECO:0000256" key="16">
    <source>
        <dbReference type="SAM" id="MobiDB-lite"/>
    </source>
</evidence>
<dbReference type="SMART" id="SM00744">
    <property type="entry name" value="RINGv"/>
    <property type="match status" value="1"/>
</dbReference>
<protein>
    <recommendedName>
        <fullName evidence="6 15">E3 ubiquitin-protein ligase listerin</fullName>
        <ecNumber evidence="5 15">2.3.2.27</ecNumber>
    </recommendedName>
    <alternativeName>
        <fullName evidence="15">RING-type E3 ubiquitin transferase listerin</fullName>
    </alternativeName>
</protein>
<evidence type="ECO:0000256" key="6">
    <source>
        <dbReference type="ARBA" id="ARBA00017157"/>
    </source>
</evidence>
<keyword evidence="7" id="KW-0963">Cytoplasm</keyword>
<dbReference type="PROSITE" id="PS50089">
    <property type="entry name" value="ZF_RING_2"/>
    <property type="match status" value="1"/>
</dbReference>
<dbReference type="Gene3D" id="3.30.40.10">
    <property type="entry name" value="Zinc/RING finger domain, C3HC4 (zinc finger)"/>
    <property type="match status" value="1"/>
</dbReference>
<dbReference type="FunCoup" id="D2VE26">
    <property type="interactions" value="355"/>
</dbReference>
<dbReference type="EMBL" id="GG738865">
    <property type="protein sequence ID" value="EFC45004.1"/>
    <property type="molecule type" value="Genomic_DNA"/>
</dbReference>
<dbReference type="Pfam" id="PF23009">
    <property type="entry name" value="UBC_like"/>
    <property type="match status" value="1"/>
</dbReference>
<dbReference type="SUPFAM" id="SSF48371">
    <property type="entry name" value="ARM repeat"/>
    <property type="match status" value="1"/>
</dbReference>
<dbReference type="InterPro" id="IPR039804">
    <property type="entry name" value="RING-CH-C4HC3_LTN1"/>
</dbReference>
<evidence type="ECO:0000256" key="13">
    <source>
        <dbReference type="ARBA" id="ARBA00022833"/>
    </source>
</evidence>
<evidence type="ECO:0000256" key="10">
    <source>
        <dbReference type="ARBA" id="ARBA00022737"/>
    </source>
</evidence>
<dbReference type="GO" id="GO:0061630">
    <property type="term" value="F:ubiquitin protein ligase activity"/>
    <property type="evidence" value="ECO:0007669"/>
    <property type="project" value="UniProtKB-UniRule"/>
</dbReference>
<keyword evidence="9 15" id="KW-0479">Metal-binding</keyword>
<feature type="region of interest" description="Disordered" evidence="16">
    <location>
        <begin position="1"/>
        <end position="37"/>
    </location>
</feature>
<dbReference type="InterPro" id="IPR011989">
    <property type="entry name" value="ARM-like"/>
</dbReference>
<evidence type="ECO:0000256" key="3">
    <source>
        <dbReference type="ARBA" id="ARBA00004906"/>
    </source>
</evidence>
<dbReference type="UniPathway" id="UPA00143"/>
<dbReference type="InterPro" id="IPR016024">
    <property type="entry name" value="ARM-type_fold"/>
</dbReference>
<dbReference type="KEGG" id="ngr:NAEGRDRAFT_79601"/>
<dbReference type="SUPFAM" id="SSF57850">
    <property type="entry name" value="RING/U-box"/>
    <property type="match status" value="1"/>
</dbReference>
<comment type="subunit">
    <text evidence="15">Component of the ribosome quality control complex (RQC).</text>
</comment>
<comment type="function">
    <text evidence="15">E3 ubiquitin-protein ligase. Component of the ribosome quality control complex (RQC), a ribosome-associated complex that mediates ubiquitination and extraction of incompletely synthesized nascent chains for proteasomal degradation.</text>
</comment>
<organism evidence="19">
    <name type="scientific">Naegleria gruberi</name>
    <name type="common">Amoeba</name>
    <dbReference type="NCBI Taxonomy" id="5762"/>
    <lineage>
        <taxon>Eukaryota</taxon>
        <taxon>Discoba</taxon>
        <taxon>Heterolobosea</taxon>
        <taxon>Tetramitia</taxon>
        <taxon>Eutetramitia</taxon>
        <taxon>Vahlkampfiidae</taxon>
        <taxon>Naegleria</taxon>
    </lineage>
</organism>
<comment type="pathway">
    <text evidence="3 15">Protein modification; protein ubiquitination.</text>
</comment>
<dbReference type="FunFam" id="3.30.40.10:FF:000038">
    <property type="entry name" value="E3 ubiquitin-protein ligase listerin"/>
    <property type="match status" value="1"/>
</dbReference>
<comment type="catalytic activity">
    <reaction evidence="1 15">
        <text>S-ubiquitinyl-[E2 ubiquitin-conjugating enzyme]-L-cysteine + [acceptor protein]-L-lysine = [E2 ubiquitin-conjugating enzyme]-L-cysteine + N(6)-ubiquitinyl-[acceptor protein]-L-lysine.</text>
        <dbReference type="EC" id="2.3.2.27"/>
    </reaction>
</comment>
<dbReference type="STRING" id="5762.D2VE26"/>
<comment type="subcellular location">
    <subcellularLocation>
        <location evidence="2">Cytoplasm</location>
        <location evidence="2">Cytosol</location>
    </subcellularLocation>
</comment>
<evidence type="ECO:0000256" key="14">
    <source>
        <dbReference type="PROSITE-ProRule" id="PRU00175"/>
    </source>
</evidence>
<keyword evidence="12 15" id="KW-0833">Ubl conjugation pathway</keyword>
<dbReference type="GeneID" id="8850312"/>
<evidence type="ECO:0000256" key="2">
    <source>
        <dbReference type="ARBA" id="ARBA00004514"/>
    </source>
</evidence>
<dbReference type="GO" id="GO:0043023">
    <property type="term" value="F:ribosomal large subunit binding"/>
    <property type="evidence" value="ECO:0007669"/>
    <property type="project" value="TreeGrafter"/>
</dbReference>
<keyword evidence="13 15" id="KW-0862">Zinc</keyword>
<dbReference type="eggNOG" id="KOG0803">
    <property type="taxonomic scope" value="Eukaryota"/>
</dbReference>
<keyword evidence="19" id="KW-1185">Reference proteome</keyword>
<feature type="region of interest" description="Disordered" evidence="16">
    <location>
        <begin position="52"/>
        <end position="72"/>
    </location>
</feature>
<dbReference type="EC" id="2.3.2.27" evidence="5 15"/>
<dbReference type="OrthoDB" id="6108at2759"/>
<feature type="compositionally biased region" description="Low complexity" evidence="16">
    <location>
        <begin position="52"/>
        <end position="71"/>
    </location>
</feature>
<dbReference type="InterPro" id="IPR013083">
    <property type="entry name" value="Znf_RING/FYVE/PHD"/>
</dbReference>
<feature type="compositionally biased region" description="Low complexity" evidence="16">
    <location>
        <begin position="26"/>
        <end position="37"/>
    </location>
</feature>
<evidence type="ECO:0000313" key="18">
    <source>
        <dbReference type="EMBL" id="EFC45004.1"/>
    </source>
</evidence>
<dbReference type="InterPro" id="IPR011016">
    <property type="entry name" value="Znf_RING-CH"/>
</dbReference>
<keyword evidence="8 15" id="KW-0808">Transferase</keyword>
<evidence type="ECO:0000256" key="4">
    <source>
        <dbReference type="ARBA" id="ARBA00007997"/>
    </source>
</evidence>
<evidence type="ECO:0000256" key="7">
    <source>
        <dbReference type="ARBA" id="ARBA00022490"/>
    </source>
</evidence>
<dbReference type="PANTHER" id="PTHR12389">
    <property type="entry name" value="ZINC FINGER PROTEIN 294"/>
    <property type="match status" value="1"/>
</dbReference>
<dbReference type="Proteomes" id="UP000006671">
    <property type="component" value="Unassembled WGS sequence"/>
</dbReference>
<dbReference type="PANTHER" id="PTHR12389:SF0">
    <property type="entry name" value="E3 UBIQUITIN-PROTEIN LIGASE LISTERIN"/>
    <property type="match status" value="1"/>
</dbReference>
<evidence type="ECO:0000256" key="12">
    <source>
        <dbReference type="ARBA" id="ARBA00022786"/>
    </source>
</evidence>
<sequence length="1580" mass="181822">MGKNTEQRKPKSQKGAISASQAANVLSSKSGSSSSGGLLGSSLMEAFSKKSSLGSSSLDSSSSSSSSSSLDPTVQSYLKHLNKRDPTTRCKALQSLTQYISEQQPEDQTNTCKNILEHFEEVFKKIAVIDLDRKVRLNLFILWKLIVQNVGKKLGFHIKKIMPYWLMEMVGIDDRDVSKAAIAAFHQGFPPEKRDAAILYCDNEIMNNLFENFNQTVESLSLNETEQQSITKEEAEERYSRFITSSILMLNKMIDLTTQQQQQTSQPATGESYKKIFGSKNFWKFLGIKSYTNIREAMSRLTITLLKNDLLKKDDPEVVEHIVPFVAPIFIGCFNQQPLERTTLDSLILFLQKFAPECWAHVNVWKQTFPRFFSFLKDPSNPSINYPIVLPFISMLNTSIYGADKSIKFVSDLFENMWIGFEKYCSSNNPNVNSATNRQAIKADRDAIIDSICNCIIYIALQTEKYCTEEQKPEILKITRSTLEKITIYYLTNSNTVNYGKYLSAAITKIQSKPELAEYMNQFWSEITNFTLNNINKIDVVSIEIFISRCVKEKLEHVFKLAHELFDKCMMIGQIDVASAVAFSYPTVLKSTLFEDTLKTLWQTSQFNEHVQQIVGLYFTQFQDQFEKFEKVLEEEIKEGRAQVPIFPLLRSLYSEEETFSKTSVSLEKSLLARRDLDSIEYLITHKLYSSKEDLRRLLTDIISNGDDLQERAVEFIISTPSEYSIDKSVLFALFKGAHYGTLAQLISDKPKQQEDDEEEEQDHDEEEVYTNVITSEMKSELLNDITIYLKDIITQDSKITNDIILDQFLKLVELSGSNTLADSVLLNYENDSVWSFIRNQCASNLKPIVIGNQVIWNSTKDTNVSELEKSVIKYSRLVCVVLSYVEAIHKNQMEIREQKWEWLVREVLHSFYFEFLFNDFTKNLINKFLAHVNSTEGLNLEFCEYLAHRHELELLKIYISMNSDKVSGLDCSKLLFKTEDVNDVISDKNKSNTFYELVQSLFDNDTDLRGLTISNEKVTEWLLGCISISSTLDNLSESSYDHLNLIKVQAALSIVYCKQFVNTLEDEEEITIDSIIDFAKEFYEQIKQSNSSTELNQISIIVANLLISVYGTNDTVKIEDNTFVEQFITSNLQELTNNLENNFELLDKIIHLSACVAKHKKNIMIVEKLIHTFLLLNRESLNLSNQYPTVMERLISRSSKYLKPLQLYQNYSEIKLESNYIKEILEIIENSQIANAKIVATDLLLLTNYHQDGEKVLKLMENMKKHVPEQFNNILQESAVRNKHMTQFVQLYSEYSNDNNNELPYLLSWYYILCLIETDAISQDQNDNSFDLFTKLKESQAYAPILSLLTCFLYSGEDAMFSMEFREFGDDLMYKFSKVLPLFVRMWFNNCNDTVTIDWIQKRFSDSYSPAIIRDEISKIKKSDALSKSLGAKISMGNQIIAKYEQDEVVLKLTIKIPDLYPLKPLQIESNEHSAVDENKYRKWILKMTTMLFSQVTSNGVSDVLVLWKENLDKHFQGVEPCPICYSVVSGRDHQIPKVECKICHNKFHGACIYRWFSTSGNQTCPMCRSIGQFVSNHK</sequence>
<evidence type="ECO:0000256" key="9">
    <source>
        <dbReference type="ARBA" id="ARBA00022723"/>
    </source>
</evidence>
<dbReference type="InterPro" id="IPR054478">
    <property type="entry name" value="LTN1_UBC"/>
</dbReference>
<dbReference type="GO" id="GO:0072344">
    <property type="term" value="P:rescue of stalled ribosome"/>
    <property type="evidence" value="ECO:0007669"/>
    <property type="project" value="UniProtKB-UniRule"/>
</dbReference>
<evidence type="ECO:0000313" key="19">
    <source>
        <dbReference type="Proteomes" id="UP000006671"/>
    </source>
</evidence>
<evidence type="ECO:0000256" key="11">
    <source>
        <dbReference type="ARBA" id="ARBA00022771"/>
    </source>
</evidence>
<reference evidence="18 19" key="1">
    <citation type="journal article" date="2010" name="Cell">
        <title>The genome of Naegleria gruberi illuminates early eukaryotic versatility.</title>
        <authorList>
            <person name="Fritz-Laylin L.K."/>
            <person name="Prochnik S.E."/>
            <person name="Ginger M.L."/>
            <person name="Dacks J.B."/>
            <person name="Carpenter M.L."/>
            <person name="Field M.C."/>
            <person name="Kuo A."/>
            <person name="Paredez A."/>
            <person name="Chapman J."/>
            <person name="Pham J."/>
            <person name="Shu S."/>
            <person name="Neupane R."/>
            <person name="Cipriano M."/>
            <person name="Mancuso J."/>
            <person name="Tu H."/>
            <person name="Salamov A."/>
            <person name="Lindquist E."/>
            <person name="Shapiro H."/>
            <person name="Lucas S."/>
            <person name="Grigoriev I.V."/>
            <person name="Cande W.Z."/>
            <person name="Fulton C."/>
            <person name="Rokhsar D.S."/>
            <person name="Dawson S.C."/>
        </authorList>
    </citation>
    <scope>NUCLEOTIDE SEQUENCE [LARGE SCALE GENOMIC DNA]</scope>
    <source>
        <strain evidence="18 19">NEG-M</strain>
    </source>
</reference>
<dbReference type="GO" id="GO:1990112">
    <property type="term" value="C:RQC complex"/>
    <property type="evidence" value="ECO:0007669"/>
    <property type="project" value="UniProtKB-UniRule"/>
</dbReference>
<feature type="domain" description="RING-type" evidence="17">
    <location>
        <begin position="1523"/>
        <end position="1570"/>
    </location>
</feature>
<proteinExistence type="inferred from homology"/>
<evidence type="ECO:0000256" key="1">
    <source>
        <dbReference type="ARBA" id="ARBA00000900"/>
    </source>
</evidence>
<gene>
    <name evidence="18" type="ORF">NAEGRDRAFT_79601</name>
</gene>
<comment type="similarity">
    <text evidence="4 15">Belongs to the LTN1 family.</text>
</comment>
<dbReference type="CDD" id="cd16491">
    <property type="entry name" value="RING-CH-C4HC3_LTN1"/>
    <property type="match status" value="1"/>
</dbReference>
<dbReference type="Gene3D" id="1.25.10.10">
    <property type="entry name" value="Leucine-rich Repeat Variant"/>
    <property type="match status" value="1"/>
</dbReference>
<dbReference type="GO" id="GO:0016567">
    <property type="term" value="P:protein ubiquitination"/>
    <property type="evidence" value="ECO:0007669"/>
    <property type="project" value="UniProtKB-UniPathway"/>
</dbReference>
<keyword evidence="10" id="KW-0677">Repeat</keyword>
<dbReference type="OMA" id="IYGSHWE"/>
<dbReference type="InterPro" id="IPR001841">
    <property type="entry name" value="Znf_RING"/>
</dbReference>
<dbReference type="InterPro" id="IPR039795">
    <property type="entry name" value="LTN1/Rkr1"/>
</dbReference>
<dbReference type="GO" id="GO:1990116">
    <property type="term" value="P:ribosome-associated ubiquitin-dependent protein catabolic process"/>
    <property type="evidence" value="ECO:0007669"/>
    <property type="project" value="UniProtKB-UniRule"/>
</dbReference>
<accession>D2VE26</accession>
<dbReference type="VEuPathDB" id="AmoebaDB:NAEGRDRAFT_79601"/>
<dbReference type="Pfam" id="PF22958">
    <property type="entry name" value="Ltn1_1st"/>
    <property type="match status" value="1"/>
</dbReference>
<dbReference type="RefSeq" id="XP_002677748.1">
    <property type="nucleotide sequence ID" value="XM_002677702.1"/>
</dbReference>